<proteinExistence type="predicted"/>
<dbReference type="PANTHER" id="PTHR10380">
    <property type="entry name" value="CUTICLE PROTEIN"/>
    <property type="match status" value="1"/>
</dbReference>
<evidence type="ECO:0000313" key="4">
    <source>
        <dbReference type="RefSeq" id="XP_025419463.1"/>
    </source>
</evidence>
<keyword evidence="3" id="KW-1185">Reference proteome</keyword>
<dbReference type="OrthoDB" id="8187975at2759"/>
<dbReference type="Proteomes" id="UP000694846">
    <property type="component" value="Unplaced"/>
</dbReference>
<dbReference type="PANTHER" id="PTHR10380:SF241">
    <property type="entry name" value="CUTICULAR PROTEIN 47EG-RELATED"/>
    <property type="match status" value="1"/>
</dbReference>
<dbReference type="PRINTS" id="PR00947">
    <property type="entry name" value="CUTICLE"/>
</dbReference>
<protein>
    <submittedName>
        <fullName evidence="4">Endocuticle structural glycoprotein SgAbd-8-like</fullName>
    </submittedName>
</protein>
<dbReference type="AlphaFoldDB" id="A0A8B8G9B3"/>
<accession>A0A8B8G9B3</accession>
<name>A0A8B8G9B3_9HEMI</name>
<dbReference type="GO" id="GO:0062129">
    <property type="term" value="C:chitin-based extracellular matrix"/>
    <property type="evidence" value="ECO:0007669"/>
    <property type="project" value="TreeGrafter"/>
</dbReference>
<dbReference type="Pfam" id="PF00379">
    <property type="entry name" value="Chitin_bind_4"/>
    <property type="match status" value="1"/>
</dbReference>
<reference evidence="4" key="1">
    <citation type="submission" date="2025-08" db="UniProtKB">
        <authorList>
            <consortium name="RefSeq"/>
        </authorList>
    </citation>
    <scope>IDENTIFICATION</scope>
    <source>
        <tissue evidence="4">Whole body</tissue>
    </source>
</reference>
<dbReference type="InterPro" id="IPR000618">
    <property type="entry name" value="Insect_cuticle"/>
</dbReference>
<evidence type="ECO:0000256" key="2">
    <source>
        <dbReference type="PROSITE-ProRule" id="PRU00497"/>
    </source>
</evidence>
<dbReference type="InterPro" id="IPR050468">
    <property type="entry name" value="Cuticle_Struct_Prot"/>
</dbReference>
<dbReference type="InterPro" id="IPR031311">
    <property type="entry name" value="CHIT_BIND_RR_consensus"/>
</dbReference>
<evidence type="ECO:0000256" key="1">
    <source>
        <dbReference type="ARBA" id="ARBA00022460"/>
    </source>
</evidence>
<gene>
    <name evidence="4" type="primary">LOC112689816</name>
</gene>
<sequence>MKIVDTAVENRRTVRDSESNVQNILITTTLQQYITHYLLVRQTHRLRPVIMKSTIVVVCSMLVGLASCQQYQPTTPIPIVRYENDGVNFDGSYKWAYETGNGIQAQESGYVQPAQDPSQSALNVEGGYSYTAPDGTPINVKYVAGPQGFVPVGDHLPTPPPLPPAIAKLLQFLATQPSTPEPAYNKRK</sequence>
<dbReference type="PROSITE" id="PS00233">
    <property type="entry name" value="CHIT_BIND_RR_1"/>
    <property type="match status" value="1"/>
</dbReference>
<keyword evidence="1 2" id="KW-0193">Cuticle</keyword>
<evidence type="ECO:0000313" key="3">
    <source>
        <dbReference type="Proteomes" id="UP000694846"/>
    </source>
</evidence>
<dbReference type="RefSeq" id="XP_025419463.1">
    <property type="nucleotide sequence ID" value="XM_025563678.1"/>
</dbReference>
<dbReference type="GeneID" id="112689816"/>
<organism evidence="3 4">
    <name type="scientific">Sipha flava</name>
    <name type="common">yellow sugarcane aphid</name>
    <dbReference type="NCBI Taxonomy" id="143950"/>
    <lineage>
        <taxon>Eukaryota</taxon>
        <taxon>Metazoa</taxon>
        <taxon>Ecdysozoa</taxon>
        <taxon>Arthropoda</taxon>
        <taxon>Hexapoda</taxon>
        <taxon>Insecta</taxon>
        <taxon>Pterygota</taxon>
        <taxon>Neoptera</taxon>
        <taxon>Paraneoptera</taxon>
        <taxon>Hemiptera</taxon>
        <taxon>Sternorrhyncha</taxon>
        <taxon>Aphidomorpha</taxon>
        <taxon>Aphidoidea</taxon>
        <taxon>Aphididae</taxon>
        <taxon>Sipha</taxon>
    </lineage>
</organism>
<dbReference type="PROSITE" id="PS51155">
    <property type="entry name" value="CHIT_BIND_RR_2"/>
    <property type="match status" value="1"/>
</dbReference>
<dbReference type="GO" id="GO:0008010">
    <property type="term" value="F:structural constituent of chitin-based larval cuticle"/>
    <property type="evidence" value="ECO:0007669"/>
    <property type="project" value="TreeGrafter"/>
</dbReference>